<evidence type="ECO:0000313" key="1">
    <source>
        <dbReference type="EMBL" id="PWA99578.1"/>
    </source>
</evidence>
<comment type="caution">
    <text evidence="1">The sequence shown here is derived from an EMBL/GenBank/DDBJ whole genome shotgun (WGS) entry which is preliminary data.</text>
</comment>
<keyword evidence="2" id="KW-1185">Reference proteome</keyword>
<sequence>MWAWVTKSPLVSDYEISASDVEGLKACGINTCKDILQSTMYLTGVVRDGDSGLDKIKKAAVKLLKDFYPAVGREMMLKVRLSLDCTFSLETLSKHARNKGIFKKYAKCVKLESVLEDGLFKGTAKALIQSSEDAPVNGTAFFGRELEVEICGKEQNALIPFVVVTKLPSDITMQEVGAHFSGCGESTSLEFTKCKTYLSETKHYTWVLYGYCTSIMQSNLHGIAVAMGVHIVTQEKSIF</sequence>
<proteinExistence type="predicted"/>
<evidence type="ECO:0000313" key="2">
    <source>
        <dbReference type="Proteomes" id="UP000245207"/>
    </source>
</evidence>
<reference evidence="1 2" key="1">
    <citation type="journal article" date="2018" name="Mol. Plant">
        <title>The genome of Artemisia annua provides insight into the evolution of Asteraceae family and artemisinin biosynthesis.</title>
        <authorList>
            <person name="Shen Q."/>
            <person name="Zhang L."/>
            <person name="Liao Z."/>
            <person name="Wang S."/>
            <person name="Yan T."/>
            <person name="Shi P."/>
            <person name="Liu M."/>
            <person name="Fu X."/>
            <person name="Pan Q."/>
            <person name="Wang Y."/>
            <person name="Lv Z."/>
            <person name="Lu X."/>
            <person name="Zhang F."/>
            <person name="Jiang W."/>
            <person name="Ma Y."/>
            <person name="Chen M."/>
            <person name="Hao X."/>
            <person name="Li L."/>
            <person name="Tang Y."/>
            <person name="Lv G."/>
            <person name="Zhou Y."/>
            <person name="Sun X."/>
            <person name="Brodelius P.E."/>
            <person name="Rose J.K.C."/>
            <person name="Tang K."/>
        </authorList>
    </citation>
    <scope>NUCLEOTIDE SEQUENCE [LARGE SCALE GENOMIC DNA]</scope>
    <source>
        <strain evidence="2">cv. Huhao1</strain>
        <tissue evidence="1">Leaf</tissue>
    </source>
</reference>
<name>A0A2U1QNL4_ARTAN</name>
<organism evidence="1 2">
    <name type="scientific">Artemisia annua</name>
    <name type="common">Sweet wormwood</name>
    <dbReference type="NCBI Taxonomy" id="35608"/>
    <lineage>
        <taxon>Eukaryota</taxon>
        <taxon>Viridiplantae</taxon>
        <taxon>Streptophyta</taxon>
        <taxon>Embryophyta</taxon>
        <taxon>Tracheophyta</taxon>
        <taxon>Spermatophyta</taxon>
        <taxon>Magnoliopsida</taxon>
        <taxon>eudicotyledons</taxon>
        <taxon>Gunneridae</taxon>
        <taxon>Pentapetalae</taxon>
        <taxon>asterids</taxon>
        <taxon>campanulids</taxon>
        <taxon>Asterales</taxon>
        <taxon>Asteraceae</taxon>
        <taxon>Asteroideae</taxon>
        <taxon>Anthemideae</taxon>
        <taxon>Artemisiinae</taxon>
        <taxon>Artemisia</taxon>
    </lineage>
</organism>
<gene>
    <name evidence="1" type="ORF">CTI12_AA005670</name>
</gene>
<dbReference type="EMBL" id="PKPP01000013">
    <property type="protein sequence ID" value="PWA99578.1"/>
    <property type="molecule type" value="Genomic_DNA"/>
</dbReference>
<accession>A0A2U1QNL4</accession>
<protein>
    <submittedName>
        <fullName evidence="1">Uncharacterized protein</fullName>
    </submittedName>
</protein>
<dbReference type="AlphaFoldDB" id="A0A2U1QNL4"/>
<dbReference type="Proteomes" id="UP000245207">
    <property type="component" value="Unassembled WGS sequence"/>
</dbReference>